<evidence type="ECO:0000259" key="1">
    <source>
        <dbReference type="Pfam" id="PF00814"/>
    </source>
</evidence>
<dbReference type="NCBIfam" id="TIGR03725">
    <property type="entry name" value="T6A_YeaZ"/>
    <property type="match status" value="1"/>
</dbReference>
<name>A0A1M7AIE5_9RHOB</name>
<feature type="domain" description="Gcp-like" evidence="1">
    <location>
        <begin position="37"/>
        <end position="108"/>
    </location>
</feature>
<organism evidence="2 3">
    <name type="scientific">Roseovarius litoreus</name>
    <dbReference type="NCBI Taxonomy" id="1155722"/>
    <lineage>
        <taxon>Bacteria</taxon>
        <taxon>Pseudomonadati</taxon>
        <taxon>Pseudomonadota</taxon>
        <taxon>Alphaproteobacteria</taxon>
        <taxon>Rhodobacterales</taxon>
        <taxon>Roseobacteraceae</taxon>
        <taxon>Roseovarius</taxon>
    </lineage>
</organism>
<dbReference type="InterPro" id="IPR000905">
    <property type="entry name" value="Gcp-like_dom"/>
</dbReference>
<dbReference type="Proteomes" id="UP000322545">
    <property type="component" value="Unassembled WGS sequence"/>
</dbReference>
<sequence>MVSDTPVILAFDTSAAHCAAALLRGDRIVAARAEEMGRGQAERLMPLLTEILAEGGATWADLDRIAVGIGPGNFTGIRISVSAARGLALALGVPAVGVSSFDVAAFGRDATALPCIPGPRGLSYIRPPGGDPRLADDDEIAALGLTRAGLPYAAELARTIARIAAKADAGTAPAPLYVKPADAAPSRDAPPVILE</sequence>
<dbReference type="PANTHER" id="PTHR11735">
    <property type="entry name" value="TRNA N6-ADENOSINE THREONYLCARBAMOYLTRANSFERASE"/>
    <property type="match status" value="1"/>
</dbReference>
<accession>A0A1M7AIE5</accession>
<dbReference type="InterPro" id="IPR022496">
    <property type="entry name" value="T6A_TsaB"/>
</dbReference>
<reference evidence="2 3" key="1">
    <citation type="submission" date="2016-11" db="EMBL/GenBank/DDBJ databases">
        <authorList>
            <person name="Varghese N."/>
            <person name="Submissions S."/>
        </authorList>
    </citation>
    <scope>NUCLEOTIDE SEQUENCE [LARGE SCALE GENOMIC DNA]</scope>
    <source>
        <strain evidence="2 3">DSM 28249</strain>
    </source>
</reference>
<protein>
    <submittedName>
        <fullName evidence="2">tRNA threonylcarbamoyl adenosine modification protein YeaZ</fullName>
    </submittedName>
</protein>
<dbReference type="InterPro" id="IPR043129">
    <property type="entry name" value="ATPase_NBD"/>
</dbReference>
<keyword evidence="3" id="KW-1185">Reference proteome</keyword>
<gene>
    <name evidence="2" type="ORF">SAMN05443432_101465</name>
</gene>
<dbReference type="SUPFAM" id="SSF53067">
    <property type="entry name" value="Actin-like ATPase domain"/>
    <property type="match status" value="1"/>
</dbReference>
<dbReference type="Gene3D" id="3.30.420.40">
    <property type="match status" value="1"/>
</dbReference>
<evidence type="ECO:0000313" key="2">
    <source>
        <dbReference type="EMBL" id="SHL42520.1"/>
    </source>
</evidence>
<evidence type="ECO:0000313" key="3">
    <source>
        <dbReference type="Proteomes" id="UP000322545"/>
    </source>
</evidence>
<dbReference type="AlphaFoldDB" id="A0A1M7AIE5"/>
<dbReference type="GO" id="GO:0002949">
    <property type="term" value="P:tRNA threonylcarbamoyladenosine modification"/>
    <property type="evidence" value="ECO:0007669"/>
    <property type="project" value="InterPro"/>
</dbReference>
<dbReference type="EMBL" id="FRCB01000001">
    <property type="protein sequence ID" value="SHL42520.1"/>
    <property type="molecule type" value="Genomic_DNA"/>
</dbReference>
<dbReference type="Pfam" id="PF00814">
    <property type="entry name" value="TsaD"/>
    <property type="match status" value="1"/>
</dbReference>
<dbReference type="GO" id="GO:0005829">
    <property type="term" value="C:cytosol"/>
    <property type="evidence" value="ECO:0007669"/>
    <property type="project" value="TreeGrafter"/>
</dbReference>
<proteinExistence type="predicted"/>
<dbReference type="PANTHER" id="PTHR11735:SF11">
    <property type="entry name" value="TRNA THREONYLCARBAMOYLADENOSINE BIOSYNTHESIS PROTEIN TSAB"/>
    <property type="match status" value="1"/>
</dbReference>